<dbReference type="AlphaFoldDB" id="A0A0D3D5D0"/>
<proteinExistence type="predicted"/>
<dbReference type="Proteomes" id="UP000032141">
    <property type="component" value="Chromosome C7"/>
</dbReference>
<dbReference type="STRING" id="109376.A0A0D3D5D0"/>
<dbReference type="HOGENOM" id="CLU_012390_0_0_1"/>
<name>A0A0D3D5D0_BRAOL</name>
<reference evidence="2" key="2">
    <citation type="submission" date="2015-03" db="UniProtKB">
        <authorList>
            <consortium name="EnsemblPlants"/>
        </authorList>
    </citation>
    <scope>IDENTIFICATION</scope>
</reference>
<feature type="region of interest" description="Disordered" evidence="1">
    <location>
        <begin position="137"/>
        <end position="175"/>
    </location>
</feature>
<evidence type="ECO:0000313" key="2">
    <source>
        <dbReference type="EnsemblPlants" id="Bo7g039120.1"/>
    </source>
</evidence>
<feature type="compositionally biased region" description="Polar residues" evidence="1">
    <location>
        <begin position="137"/>
        <end position="147"/>
    </location>
</feature>
<evidence type="ECO:0000313" key="3">
    <source>
        <dbReference type="Proteomes" id="UP000032141"/>
    </source>
</evidence>
<dbReference type="Gramene" id="Bo7g039120.1">
    <property type="protein sequence ID" value="Bo7g039120.1"/>
    <property type="gene ID" value="Bo7g039120"/>
</dbReference>
<dbReference type="PANTHER" id="PTHR45023:SF4">
    <property type="entry name" value="GLYCINE-RICH PROTEIN-RELATED"/>
    <property type="match status" value="1"/>
</dbReference>
<evidence type="ECO:0000256" key="1">
    <source>
        <dbReference type="SAM" id="MobiDB-lite"/>
    </source>
</evidence>
<dbReference type="PANTHER" id="PTHR45023">
    <property type="match status" value="1"/>
</dbReference>
<dbReference type="EnsemblPlants" id="Bo7g039120.1">
    <property type="protein sequence ID" value="Bo7g039120.1"/>
    <property type="gene ID" value="Bo7g039120"/>
</dbReference>
<organism evidence="2 3">
    <name type="scientific">Brassica oleracea var. oleracea</name>
    <dbReference type="NCBI Taxonomy" id="109376"/>
    <lineage>
        <taxon>Eukaryota</taxon>
        <taxon>Viridiplantae</taxon>
        <taxon>Streptophyta</taxon>
        <taxon>Embryophyta</taxon>
        <taxon>Tracheophyta</taxon>
        <taxon>Spermatophyta</taxon>
        <taxon>Magnoliopsida</taxon>
        <taxon>eudicotyledons</taxon>
        <taxon>Gunneridae</taxon>
        <taxon>Pentapetalae</taxon>
        <taxon>rosids</taxon>
        <taxon>malvids</taxon>
        <taxon>Brassicales</taxon>
        <taxon>Brassicaceae</taxon>
        <taxon>Brassiceae</taxon>
        <taxon>Brassica</taxon>
    </lineage>
</organism>
<protein>
    <submittedName>
        <fullName evidence="2">Uncharacterized protein</fullName>
    </submittedName>
</protein>
<accession>A0A0D3D5D0</accession>
<reference evidence="2 3" key="1">
    <citation type="journal article" date="2014" name="Genome Biol.">
        <title>Transcriptome and methylome profiling reveals relics of genome dominance in the mesopolyploid Brassica oleracea.</title>
        <authorList>
            <person name="Parkin I.A."/>
            <person name="Koh C."/>
            <person name="Tang H."/>
            <person name="Robinson S.J."/>
            <person name="Kagale S."/>
            <person name="Clarke W.E."/>
            <person name="Town C.D."/>
            <person name="Nixon J."/>
            <person name="Krishnakumar V."/>
            <person name="Bidwell S.L."/>
            <person name="Denoeud F."/>
            <person name="Belcram H."/>
            <person name="Links M.G."/>
            <person name="Just J."/>
            <person name="Clarke C."/>
            <person name="Bender T."/>
            <person name="Huebert T."/>
            <person name="Mason A.S."/>
            <person name="Pires J.C."/>
            <person name="Barker G."/>
            <person name="Moore J."/>
            <person name="Walley P.G."/>
            <person name="Manoli S."/>
            <person name="Batley J."/>
            <person name="Edwards D."/>
            <person name="Nelson M.N."/>
            <person name="Wang X."/>
            <person name="Paterson A.H."/>
            <person name="King G."/>
            <person name="Bancroft I."/>
            <person name="Chalhoub B."/>
            <person name="Sharpe A.G."/>
        </authorList>
    </citation>
    <scope>NUCLEOTIDE SEQUENCE</scope>
    <source>
        <strain evidence="2 3">cv. TO1000</strain>
    </source>
</reference>
<feature type="compositionally biased region" description="Polar residues" evidence="1">
    <location>
        <begin position="157"/>
        <end position="167"/>
    </location>
</feature>
<keyword evidence="3" id="KW-1185">Reference proteome</keyword>
<sequence length="236" mass="26251">MDPNQSQSSGFINLLNSQLPFDQHRTQFLIFSPAPPAQTVGGSASPTQTVEDRKQSPKVVGLPPSELTHCKQRWGKINEGVCKFVGSFEAATKQRSSGQNEDDVLKAAHEIFFNDYNVKFSLEHALRELRNDQKWCGTQGTSQQISGSKRKRVGEEQSFQSSASMPSVNGDDEAMDRPIGVKAAKAKAKRPVGEDQKIAHGFKDMMEMMSKDLAFKDKLSNKKLLDSLIEKKRATY</sequence>